<dbReference type="EMBL" id="PFWT01000010">
    <property type="protein sequence ID" value="PJA46325.1"/>
    <property type="molecule type" value="Genomic_DNA"/>
</dbReference>
<sequence>MAKKKNPYKKSEDKVSTYPGEAPVGGFMIDQSITDEMRTCYLDYAMSVIVSRALPDVRDGLKPVQRRILYAMWSIGLRANAKFRKSANVVGEVMAKYHPHGDSSIYEAMVRMAQDFSYRHPLVRGQGNFGSMDGDGAAAMRYTEAKLMPLTEDLLSDIEKDTVNFKANYDGSQSEPTVLPAKVPNLLINGTLGIAVGMATSIPPHNLSEVIGATLALMDNKDATLDDLLEHVKGPDFPTGATIYGANDIKVAYSTGRGGIVVRADAEIIENAKGTHKIIFHNVPYMTNKATLLEKIAGLVRDKKLEGIRDLRDESNKEGVRVVVELKKDAYPRKVLNRLYQLTPLQTSFHFNMVALVDGGTQPRILGLKAMLEEFIEHRRVVVRRRTEFDLARAQDRAHILEGLLLALKDIDKIISTIKKSKDREDAKTNLIKQFKMTERQAVAILDMRLQSLAGLERLKIETEYNEKMKLIKELESILKSDKKMMGVIREELEDMRARFGEERRTKIVKLGLKEFRVEDVIPDSQTIVLMTKDGYIKRIDPDTFKLQSRGGKGVAGLTTKEEDSVESIFSSSTHQDLMFFTSRGRVFKLKVYEIPEASRTAKGQAIVNFLELSPGESITATISSNELNTKQYIVMATRSGTIKKTEIKDFENVRRSGLIAIKLKSGDALEWVRASSEGDDVMLATANGMAIRFNQGDIRQMGRVSAGVRGIKMKGDDQLIGMALLTPKQIADGRQFMVISENGYGKRTNVKEYKAQKRGGTGIKTGKITAKTGKLVSARIVKQRSSRDLLVISQAGQVIRMGVNSVSSLGRATQGVRVMRFKKAGDSVSSVAFVRTEIAEDAVSGDTGLKSIEKRKTVKK</sequence>
<evidence type="ECO:0000256" key="6">
    <source>
        <dbReference type="ARBA" id="ARBA00023125"/>
    </source>
</evidence>
<dbReference type="FunFam" id="3.90.199.10:FF:000001">
    <property type="entry name" value="DNA gyrase subunit A"/>
    <property type="match status" value="1"/>
</dbReference>
<dbReference type="SUPFAM" id="SSF101904">
    <property type="entry name" value="GyrA/ParC C-terminal domain-like"/>
    <property type="match status" value="1"/>
</dbReference>
<evidence type="ECO:0000313" key="13">
    <source>
        <dbReference type="Proteomes" id="UP000231263"/>
    </source>
</evidence>
<name>A0A2M7XEP3_9BACT</name>
<dbReference type="Pfam" id="PF00521">
    <property type="entry name" value="DNA_topoisoIV"/>
    <property type="match status" value="1"/>
</dbReference>
<dbReference type="FunFam" id="3.30.1360.40:FF:000002">
    <property type="entry name" value="DNA gyrase subunit A"/>
    <property type="match status" value="1"/>
</dbReference>
<protein>
    <recommendedName>
        <fullName evidence="9">DNA gyrase subunit A</fullName>
        <ecNumber evidence="9">5.6.2.2</ecNumber>
    </recommendedName>
</protein>
<evidence type="ECO:0000256" key="9">
    <source>
        <dbReference type="HAMAP-Rule" id="MF_01897"/>
    </source>
</evidence>
<feature type="domain" description="Topo IIA-type catalytic" evidence="11">
    <location>
        <begin position="54"/>
        <end position="521"/>
    </location>
</feature>
<dbReference type="GO" id="GO:0009330">
    <property type="term" value="C:DNA topoisomerase type II (double strand cut, ATP-hydrolyzing) complex"/>
    <property type="evidence" value="ECO:0007669"/>
    <property type="project" value="TreeGrafter"/>
</dbReference>
<keyword evidence="6 9" id="KW-0238">DNA-binding</keyword>
<dbReference type="InterPro" id="IPR002205">
    <property type="entry name" value="Topo_IIA_dom_A"/>
</dbReference>
<comment type="catalytic activity">
    <reaction evidence="1 9 10">
        <text>ATP-dependent breakage, passage and rejoining of double-stranded DNA.</text>
        <dbReference type="EC" id="5.6.2.2"/>
    </reaction>
</comment>
<comment type="subunit">
    <text evidence="8">Heterotetramer composed of ParC and ParE.</text>
</comment>
<dbReference type="FunFam" id="2.120.10.90:FF:000005">
    <property type="entry name" value="DNA topoisomerase 4 subunit A"/>
    <property type="match status" value="1"/>
</dbReference>
<comment type="subunit">
    <text evidence="9">Heterotetramer, composed of two GyrA and two GyrB chains. In the heterotetramer, GyrA contains the active site tyrosine that forms a transient covalent intermediate with DNA, while GyrB binds cofactors and catalyzes ATP hydrolysis.</text>
</comment>
<organism evidence="12 13">
    <name type="scientific">Candidatus Uhrbacteria bacterium CG_4_9_14_3_um_filter_41_35</name>
    <dbReference type="NCBI Taxonomy" id="1975034"/>
    <lineage>
        <taxon>Bacteria</taxon>
        <taxon>Candidatus Uhriibacteriota</taxon>
    </lineage>
</organism>
<evidence type="ECO:0000256" key="7">
    <source>
        <dbReference type="ARBA" id="ARBA00023235"/>
    </source>
</evidence>
<dbReference type="Proteomes" id="UP000231263">
    <property type="component" value="Unassembled WGS sequence"/>
</dbReference>
<dbReference type="CDD" id="cd00187">
    <property type="entry name" value="TOP4c"/>
    <property type="match status" value="1"/>
</dbReference>
<keyword evidence="7 9" id="KW-0413">Isomerase</keyword>
<comment type="miscellaneous">
    <text evidence="9">Few gyrases are as efficient as E.coli at forming negative supercoils. Not all organisms have 2 type II topoisomerases; in organisms with a single type II topoisomerase this enzyme also has to decatenate newly replicated chromosomes.</text>
</comment>
<evidence type="ECO:0000256" key="2">
    <source>
        <dbReference type="ARBA" id="ARBA00008263"/>
    </source>
</evidence>
<accession>A0A2M7XEP3</accession>
<comment type="function">
    <text evidence="9">A type II topoisomerase that negatively supercoils closed circular double-stranded (ds) DNA in an ATP-dependent manner to modulate DNA topology and maintain chromosomes in an underwound state. Negative supercoiling favors strand separation, and DNA replication, transcription, recombination and repair, all of which involve strand separation. Also able to catalyze the interconversion of other topological isomers of dsDNA rings, including catenanes and knotted rings. Type II topoisomerases break and join 2 DNA strands simultaneously in an ATP-dependent manner.</text>
</comment>
<dbReference type="InterPro" id="IPR013757">
    <property type="entry name" value="Topo_IIA_A_a_sf"/>
</dbReference>
<reference evidence="13" key="1">
    <citation type="submission" date="2017-09" db="EMBL/GenBank/DDBJ databases">
        <title>Depth-based differentiation of microbial function through sediment-hosted aquifers and enrichment of novel symbionts in the deep terrestrial subsurface.</title>
        <authorList>
            <person name="Probst A.J."/>
            <person name="Ladd B."/>
            <person name="Jarett J.K."/>
            <person name="Geller-Mcgrath D.E."/>
            <person name="Sieber C.M.K."/>
            <person name="Emerson J.B."/>
            <person name="Anantharaman K."/>
            <person name="Thomas B.C."/>
            <person name="Malmstrom R."/>
            <person name="Stieglmeier M."/>
            <person name="Klingl A."/>
            <person name="Woyke T."/>
            <person name="Ryan C.M."/>
            <person name="Banfield J.F."/>
        </authorList>
    </citation>
    <scope>NUCLEOTIDE SEQUENCE [LARGE SCALE GENOMIC DNA]</scope>
</reference>
<keyword evidence="3 9" id="KW-0547">Nucleotide-binding</keyword>
<dbReference type="GO" id="GO:0006265">
    <property type="term" value="P:DNA topological change"/>
    <property type="evidence" value="ECO:0007669"/>
    <property type="project" value="UniProtKB-UniRule"/>
</dbReference>
<dbReference type="SUPFAM" id="SSF56719">
    <property type="entry name" value="Type II DNA topoisomerase"/>
    <property type="match status" value="1"/>
</dbReference>
<dbReference type="Gene3D" id="3.30.1360.40">
    <property type="match status" value="1"/>
</dbReference>
<keyword evidence="4 9" id="KW-0067">ATP-binding</keyword>
<dbReference type="InterPro" id="IPR013758">
    <property type="entry name" value="Topo_IIA_A/C_ab"/>
</dbReference>
<dbReference type="GO" id="GO:0005524">
    <property type="term" value="F:ATP binding"/>
    <property type="evidence" value="ECO:0007669"/>
    <property type="project" value="UniProtKB-UniRule"/>
</dbReference>
<evidence type="ECO:0000259" key="11">
    <source>
        <dbReference type="PROSITE" id="PS52040"/>
    </source>
</evidence>
<dbReference type="NCBIfam" id="NF004044">
    <property type="entry name" value="PRK05561.1"/>
    <property type="match status" value="1"/>
</dbReference>
<feature type="active site" description="O-(5'-phospho-DNA)-tyrosine intermediate" evidence="9 10">
    <location>
        <position position="142"/>
    </location>
</feature>
<dbReference type="GO" id="GO:0006261">
    <property type="term" value="P:DNA-templated DNA replication"/>
    <property type="evidence" value="ECO:0007669"/>
    <property type="project" value="UniProtKB-UniRule"/>
</dbReference>
<evidence type="ECO:0000256" key="4">
    <source>
        <dbReference type="ARBA" id="ARBA00022840"/>
    </source>
</evidence>
<dbReference type="InterPro" id="IPR005743">
    <property type="entry name" value="GyrA"/>
</dbReference>
<evidence type="ECO:0000256" key="8">
    <source>
        <dbReference type="ARBA" id="ARBA00063644"/>
    </source>
</evidence>
<dbReference type="PANTHER" id="PTHR43493">
    <property type="entry name" value="DNA GYRASE/TOPOISOMERASE SUBUNIT A"/>
    <property type="match status" value="1"/>
</dbReference>
<keyword evidence="9" id="KW-0963">Cytoplasm</keyword>
<dbReference type="SMART" id="SM00434">
    <property type="entry name" value="TOP4c"/>
    <property type="match status" value="1"/>
</dbReference>
<evidence type="ECO:0000256" key="10">
    <source>
        <dbReference type="PROSITE-ProRule" id="PRU01384"/>
    </source>
</evidence>
<dbReference type="InterPro" id="IPR006691">
    <property type="entry name" value="GyrA/parC_rep"/>
</dbReference>
<evidence type="ECO:0000313" key="12">
    <source>
        <dbReference type="EMBL" id="PJA46325.1"/>
    </source>
</evidence>
<comment type="caution">
    <text evidence="9">Lacks conserved residue(s) required for the propagation of feature annotation.</text>
</comment>
<dbReference type="InterPro" id="IPR013760">
    <property type="entry name" value="Topo_IIA-like_dom_sf"/>
</dbReference>
<dbReference type="GO" id="GO:0003677">
    <property type="term" value="F:DNA binding"/>
    <property type="evidence" value="ECO:0007669"/>
    <property type="project" value="UniProtKB-UniRule"/>
</dbReference>
<dbReference type="GO" id="GO:0005694">
    <property type="term" value="C:chromosome"/>
    <property type="evidence" value="ECO:0007669"/>
    <property type="project" value="InterPro"/>
</dbReference>
<dbReference type="Gene3D" id="2.120.10.90">
    <property type="entry name" value="DNA gyrase/topoisomerase IV, subunit A, C-terminal"/>
    <property type="match status" value="1"/>
</dbReference>
<comment type="similarity">
    <text evidence="2 9">Belongs to the type II topoisomerase GyrA/ParC subunit family.</text>
</comment>
<gene>
    <name evidence="9" type="primary">gyrA</name>
    <name evidence="12" type="ORF">CO173_03120</name>
</gene>
<dbReference type="FunFam" id="1.10.268.10:FF:000001">
    <property type="entry name" value="DNA gyrase subunit A"/>
    <property type="match status" value="1"/>
</dbReference>
<comment type="subcellular location">
    <subcellularLocation>
        <location evidence="9">Cytoplasm</location>
    </subcellularLocation>
</comment>
<dbReference type="GO" id="GO:0034335">
    <property type="term" value="F:DNA negative supercoiling activity"/>
    <property type="evidence" value="ECO:0007669"/>
    <property type="project" value="UniProtKB-ARBA"/>
</dbReference>
<evidence type="ECO:0000256" key="5">
    <source>
        <dbReference type="ARBA" id="ARBA00023029"/>
    </source>
</evidence>
<proteinExistence type="inferred from homology"/>
<dbReference type="InterPro" id="IPR050220">
    <property type="entry name" value="Type_II_DNA_Topoisomerases"/>
</dbReference>
<dbReference type="EC" id="5.6.2.2" evidence="9"/>
<evidence type="ECO:0000256" key="3">
    <source>
        <dbReference type="ARBA" id="ARBA00022741"/>
    </source>
</evidence>
<dbReference type="NCBIfam" id="TIGR01063">
    <property type="entry name" value="gyrA"/>
    <property type="match status" value="1"/>
</dbReference>
<dbReference type="HAMAP" id="MF_01897">
    <property type="entry name" value="GyrA"/>
    <property type="match status" value="1"/>
</dbReference>
<dbReference type="NCBIfam" id="NF004043">
    <property type="entry name" value="PRK05560.1"/>
    <property type="match status" value="1"/>
</dbReference>
<dbReference type="AlphaFoldDB" id="A0A2M7XEP3"/>
<evidence type="ECO:0000256" key="1">
    <source>
        <dbReference type="ARBA" id="ARBA00000185"/>
    </source>
</evidence>
<dbReference type="PROSITE" id="PS52040">
    <property type="entry name" value="TOPO_IIA"/>
    <property type="match status" value="1"/>
</dbReference>
<keyword evidence="5 9" id="KW-0799">Topoisomerase</keyword>
<dbReference type="Pfam" id="PF03989">
    <property type="entry name" value="DNA_gyraseA_C"/>
    <property type="match status" value="6"/>
</dbReference>
<dbReference type="Gene3D" id="1.10.268.10">
    <property type="entry name" value="Topoisomerase, domain 3"/>
    <property type="match status" value="1"/>
</dbReference>
<dbReference type="InterPro" id="IPR035516">
    <property type="entry name" value="Gyrase/topoIV_suA_C"/>
</dbReference>
<dbReference type="Gene3D" id="3.90.199.10">
    <property type="entry name" value="Topoisomerase II, domain 5"/>
    <property type="match status" value="1"/>
</dbReference>
<comment type="caution">
    <text evidence="12">The sequence shown here is derived from an EMBL/GenBank/DDBJ whole genome shotgun (WGS) entry which is preliminary data.</text>
</comment>
<dbReference type="PANTHER" id="PTHR43493:SF5">
    <property type="entry name" value="DNA GYRASE SUBUNIT A, CHLOROPLASTIC_MITOCHONDRIAL"/>
    <property type="match status" value="1"/>
</dbReference>
<dbReference type="GO" id="GO:0005737">
    <property type="term" value="C:cytoplasm"/>
    <property type="evidence" value="ECO:0007669"/>
    <property type="project" value="UniProtKB-SubCell"/>
</dbReference>